<feature type="non-terminal residue" evidence="2">
    <location>
        <position position="453"/>
    </location>
</feature>
<evidence type="ECO:0000313" key="2">
    <source>
        <dbReference type="EMBL" id="KAF1810720.1"/>
    </source>
</evidence>
<reference evidence="2 4" key="1">
    <citation type="submission" date="2020-01" db="EMBL/GenBank/DDBJ databases">
        <authorList>
            <consortium name="DOE Joint Genome Institute"/>
            <person name="Haridas S."/>
            <person name="Albert R."/>
            <person name="Binder M."/>
            <person name="Bloem J."/>
            <person name="Labutti K."/>
            <person name="Salamov A."/>
            <person name="Andreopoulos B."/>
            <person name="Baker S.E."/>
            <person name="Barry K."/>
            <person name="Bills G."/>
            <person name="Bluhm B.H."/>
            <person name="Cannon C."/>
            <person name="Castanera R."/>
            <person name="Culley D.E."/>
            <person name="Daum C."/>
            <person name="Ezra D."/>
            <person name="Gonzalez J.B."/>
            <person name="Henrissat B."/>
            <person name="Kuo A."/>
            <person name="Liang C."/>
            <person name="Lipzen A."/>
            <person name="Lutzoni F."/>
            <person name="Magnuson J."/>
            <person name="Mondo S."/>
            <person name="Nolan M."/>
            <person name="Ohm R."/>
            <person name="Pangilinan J."/>
            <person name="Park H.-J."/>
            <person name="Ramirez L."/>
            <person name="Alfaro M."/>
            <person name="Sun H."/>
            <person name="Tritt A."/>
            <person name="Yoshinaga Y."/>
            <person name="Zwiers L.-H."/>
            <person name="Turgeon B.G."/>
            <person name="Goodwin S.B."/>
            <person name="Spatafora J.W."/>
            <person name="Crous P.W."/>
            <person name="Grigoriev I.V."/>
        </authorList>
    </citation>
    <scope>NUCLEOTIDE SEQUENCE</scope>
    <source>
        <strain evidence="2 4">CBS 781.70</strain>
    </source>
</reference>
<evidence type="ECO:0000313" key="3">
    <source>
        <dbReference type="Proteomes" id="UP000504638"/>
    </source>
</evidence>
<reference evidence="4" key="3">
    <citation type="submission" date="2025-04" db="UniProtKB">
        <authorList>
            <consortium name="RefSeq"/>
        </authorList>
    </citation>
    <scope>IDENTIFICATION</scope>
    <source>
        <strain evidence="4">CBS 781.70</strain>
    </source>
</reference>
<evidence type="ECO:0000313" key="4">
    <source>
        <dbReference type="RefSeq" id="XP_033532351.1"/>
    </source>
</evidence>
<dbReference type="OrthoDB" id="5327538at2759"/>
<keyword evidence="3" id="KW-1185">Reference proteome</keyword>
<sequence length="453" mass="50300">SAESAGQQSAKRLLFGEIDTSSCSTLSTGRRSRTNSSVCALVDSRDRFFNRFWAEENCRDSFLSQVDRKTLPNLRLVCHDFGARAAPILFEEVSITFKTSTFARPTRLLALERIGHHVKTFKFNMPHLQETFLPPLIDDVTGEGRSFVYTPQIHKPETLIGKVKLPKYGSWEMTDMLIKQYPPLFHAATNIPSFIRALEALPTLSHLIVNCPGQTVGQRNRRSTVDYALISLRIAVERASLPLLSRLTFAHIHPGGLLYMHPMLGLGSPPGTAKCWRQIKHLSLTVDAISVEPTPANMRGDGLEHLRVLHTFFSAFSPRVKQLYFQWLGGKGPCPLSLDLEPALQSQPSVDGPSPKPSVPSTANTTPLSPSPSLPAVYFPRLTHLSLQSLSTPASHLAALITRHQRSLEDFAFEACHLTSGDWDEALEPLTAITGSSRWKGREVEVWDVPLII</sequence>
<dbReference type="RefSeq" id="XP_033532351.1">
    <property type="nucleotide sequence ID" value="XM_033675734.1"/>
</dbReference>
<feature type="region of interest" description="Disordered" evidence="1">
    <location>
        <begin position="344"/>
        <end position="371"/>
    </location>
</feature>
<dbReference type="AlphaFoldDB" id="A0A6G1FYE5"/>
<feature type="non-terminal residue" evidence="2">
    <location>
        <position position="1"/>
    </location>
</feature>
<proteinExistence type="predicted"/>
<dbReference type="Proteomes" id="UP000504638">
    <property type="component" value="Unplaced"/>
</dbReference>
<dbReference type="EMBL" id="ML975165">
    <property type="protein sequence ID" value="KAF1810720.1"/>
    <property type="molecule type" value="Genomic_DNA"/>
</dbReference>
<gene>
    <name evidence="2 4" type="ORF">P152DRAFT_381587</name>
</gene>
<dbReference type="GeneID" id="54416304"/>
<protein>
    <submittedName>
        <fullName evidence="2 4">Uncharacterized protein</fullName>
    </submittedName>
</protein>
<name>A0A6G1FYE5_9PEZI</name>
<evidence type="ECO:0000256" key="1">
    <source>
        <dbReference type="SAM" id="MobiDB-lite"/>
    </source>
</evidence>
<reference evidence="4" key="2">
    <citation type="submission" date="2020-04" db="EMBL/GenBank/DDBJ databases">
        <authorList>
            <consortium name="NCBI Genome Project"/>
        </authorList>
    </citation>
    <scope>NUCLEOTIDE SEQUENCE</scope>
    <source>
        <strain evidence="4">CBS 781.70</strain>
    </source>
</reference>
<accession>A0A6G1FYE5</accession>
<organism evidence="2">
    <name type="scientific">Eremomyces bilateralis CBS 781.70</name>
    <dbReference type="NCBI Taxonomy" id="1392243"/>
    <lineage>
        <taxon>Eukaryota</taxon>
        <taxon>Fungi</taxon>
        <taxon>Dikarya</taxon>
        <taxon>Ascomycota</taxon>
        <taxon>Pezizomycotina</taxon>
        <taxon>Dothideomycetes</taxon>
        <taxon>Dothideomycetes incertae sedis</taxon>
        <taxon>Eremomycetales</taxon>
        <taxon>Eremomycetaceae</taxon>
        <taxon>Eremomyces</taxon>
    </lineage>
</organism>